<dbReference type="Proteomes" id="UP000286287">
    <property type="component" value="Unassembled WGS sequence"/>
</dbReference>
<reference evidence="2 3" key="1">
    <citation type="submission" date="2018-09" db="EMBL/GenBank/DDBJ databases">
        <authorList>
            <person name="Zhu H."/>
        </authorList>
    </citation>
    <scope>NUCLEOTIDE SEQUENCE [LARGE SCALE GENOMIC DNA]</scope>
    <source>
        <strain evidence="2 3">K2S05-167</strain>
    </source>
</reference>
<protein>
    <submittedName>
        <fullName evidence="2">DUF4388 domain-containing protein</fullName>
    </submittedName>
</protein>
<dbReference type="OrthoDB" id="62154at2"/>
<accession>A0A418V779</accession>
<keyword evidence="3" id="KW-1185">Reference proteome</keyword>
<gene>
    <name evidence="2" type="ORF">D3875_10475</name>
</gene>
<proteinExistence type="predicted"/>
<evidence type="ECO:0000256" key="1">
    <source>
        <dbReference type="SAM" id="MobiDB-lite"/>
    </source>
</evidence>
<evidence type="ECO:0000313" key="3">
    <source>
        <dbReference type="Proteomes" id="UP000286287"/>
    </source>
</evidence>
<sequence length="241" mass="25944">MAIYGDFEYHAFSDIIKVLQRHTGVLFMRTALAGRSAELHLQQGTLNALFIDGFPVSEALRVRDTIRSLVSSASGEYTFEAGPVSTALHLPLAELIRDVISTADIAETQLPHPETRFEWQVHGAPAQIPDPLRDSWDAVGPLLRQGGSATDLASALRISVQEARITLYRLRAAGLISPTRAAGLFQTPDITVPSPPNPADGVGLADPRVAYGRPTPPPPPEQVGPVRRLLNALRRLTGGPA</sequence>
<dbReference type="RefSeq" id="WP_119763559.1">
    <property type="nucleotide sequence ID" value="NZ_QYUJ01000014.1"/>
</dbReference>
<evidence type="ECO:0000313" key="2">
    <source>
        <dbReference type="EMBL" id="RJF71925.1"/>
    </source>
</evidence>
<organism evidence="2 3">
    <name type="scientific">Deinococcus cavernae</name>
    <dbReference type="NCBI Taxonomy" id="2320857"/>
    <lineage>
        <taxon>Bacteria</taxon>
        <taxon>Thermotogati</taxon>
        <taxon>Deinococcota</taxon>
        <taxon>Deinococci</taxon>
        <taxon>Deinococcales</taxon>
        <taxon>Deinococcaceae</taxon>
        <taxon>Deinococcus</taxon>
    </lineage>
</organism>
<dbReference type="EMBL" id="QYUJ01000014">
    <property type="protein sequence ID" value="RJF71925.1"/>
    <property type="molecule type" value="Genomic_DNA"/>
</dbReference>
<dbReference type="AlphaFoldDB" id="A0A418V779"/>
<feature type="region of interest" description="Disordered" evidence="1">
    <location>
        <begin position="187"/>
        <end position="225"/>
    </location>
</feature>
<name>A0A418V779_9DEIO</name>
<comment type="caution">
    <text evidence="2">The sequence shown here is derived from an EMBL/GenBank/DDBJ whole genome shotgun (WGS) entry which is preliminary data.</text>
</comment>